<evidence type="ECO:0000313" key="3">
    <source>
        <dbReference type="EMBL" id="CAD9034608.1"/>
    </source>
</evidence>
<dbReference type="AlphaFoldDB" id="A0A6U8KPZ5"/>
<organism evidence="3">
    <name type="scientific">Eutreptiella gymnastica</name>
    <dbReference type="NCBI Taxonomy" id="73025"/>
    <lineage>
        <taxon>Eukaryota</taxon>
        <taxon>Discoba</taxon>
        <taxon>Euglenozoa</taxon>
        <taxon>Euglenida</taxon>
        <taxon>Spirocuta</taxon>
        <taxon>Euglenophyceae</taxon>
        <taxon>Eutreptiales</taxon>
        <taxon>Eutreptiaceae</taxon>
        <taxon>Eutreptiella</taxon>
    </lineage>
</organism>
<feature type="signal peptide" evidence="1">
    <location>
        <begin position="1"/>
        <end position="21"/>
    </location>
</feature>
<evidence type="ECO:0000313" key="2">
    <source>
        <dbReference type="EMBL" id="CAD9034607.1"/>
    </source>
</evidence>
<keyword evidence="1" id="KW-0732">Signal</keyword>
<evidence type="ECO:0000256" key="1">
    <source>
        <dbReference type="SAM" id="SignalP"/>
    </source>
</evidence>
<name>A0A6U8KPZ5_9EUGL</name>
<sequence>MVQHHVFKLFKLLAFCKIGQFLSTFSQVHIIKNFLATWYGGHIMRAKSPFILNMYISSPANKELAKGWAANRNSEHEWCGPFSKLVVFIIGQSGGIHFCTATE</sequence>
<reference evidence="3" key="1">
    <citation type="submission" date="2021-01" db="EMBL/GenBank/DDBJ databases">
        <authorList>
            <person name="Corre E."/>
            <person name="Pelletier E."/>
            <person name="Niang G."/>
            <person name="Scheremetjew M."/>
            <person name="Finn R."/>
            <person name="Kale V."/>
            <person name="Holt S."/>
            <person name="Cochrane G."/>
            <person name="Meng A."/>
            <person name="Brown T."/>
            <person name="Cohen L."/>
        </authorList>
    </citation>
    <scope>NUCLEOTIDE SEQUENCE</scope>
    <source>
        <strain evidence="3">NIES-381</strain>
    </source>
</reference>
<proteinExistence type="predicted"/>
<gene>
    <name evidence="2" type="ORF">EGYM00392_LOCUS45758</name>
    <name evidence="3" type="ORF">EGYM00392_LOCUS45759</name>
</gene>
<accession>A0A6U8KPZ5</accession>
<dbReference type="EMBL" id="HBGA01123975">
    <property type="protein sequence ID" value="CAD9034608.1"/>
    <property type="molecule type" value="Transcribed_RNA"/>
</dbReference>
<protein>
    <submittedName>
        <fullName evidence="3">Uncharacterized protein</fullName>
    </submittedName>
</protein>
<feature type="chain" id="PRO_5036394057" evidence="1">
    <location>
        <begin position="22"/>
        <end position="103"/>
    </location>
</feature>
<dbReference type="EMBL" id="HBGA01123974">
    <property type="protein sequence ID" value="CAD9034607.1"/>
    <property type="molecule type" value="Transcribed_RNA"/>
</dbReference>